<keyword evidence="7" id="KW-1185">Reference proteome</keyword>
<dbReference type="NCBIfam" id="TIGR00229">
    <property type="entry name" value="sensory_box"/>
    <property type="match status" value="1"/>
</dbReference>
<feature type="compositionally biased region" description="Polar residues" evidence="4">
    <location>
        <begin position="62"/>
        <end position="71"/>
    </location>
</feature>
<dbReference type="InterPro" id="IPR035965">
    <property type="entry name" value="PAS-like_dom_sf"/>
</dbReference>
<evidence type="ECO:0000313" key="7">
    <source>
        <dbReference type="Proteomes" id="UP001138500"/>
    </source>
</evidence>
<feature type="region of interest" description="Disordered" evidence="4">
    <location>
        <begin position="675"/>
        <end position="717"/>
    </location>
</feature>
<name>A0A9W7SM78_9PEZI</name>
<keyword evidence="2" id="KW-0288">FMN</keyword>
<dbReference type="Gene3D" id="3.30.450.20">
    <property type="entry name" value="PAS domain"/>
    <property type="match status" value="1"/>
</dbReference>
<keyword evidence="1" id="KW-0285">Flavoprotein</keyword>
<dbReference type="InterPro" id="IPR000014">
    <property type="entry name" value="PAS"/>
</dbReference>
<proteinExistence type="predicted"/>
<evidence type="ECO:0000256" key="1">
    <source>
        <dbReference type="ARBA" id="ARBA00022630"/>
    </source>
</evidence>
<keyword evidence="3" id="KW-0157">Chromophore</keyword>
<feature type="compositionally biased region" description="Basic and acidic residues" evidence="4">
    <location>
        <begin position="122"/>
        <end position="131"/>
    </location>
</feature>
<feature type="non-terminal residue" evidence="6">
    <location>
        <position position="1"/>
    </location>
</feature>
<gene>
    <name evidence="6" type="ORF">Tdes44962_MAKER04554</name>
</gene>
<dbReference type="InterPro" id="IPR001610">
    <property type="entry name" value="PAC"/>
</dbReference>
<evidence type="ECO:0000256" key="4">
    <source>
        <dbReference type="SAM" id="MobiDB-lite"/>
    </source>
</evidence>
<feature type="region of interest" description="Disordered" evidence="4">
    <location>
        <begin position="472"/>
        <end position="499"/>
    </location>
</feature>
<dbReference type="EMBL" id="RIBY02002178">
    <property type="protein sequence ID" value="KAH9823702.1"/>
    <property type="molecule type" value="Genomic_DNA"/>
</dbReference>
<dbReference type="GO" id="GO:0005634">
    <property type="term" value="C:nucleus"/>
    <property type="evidence" value="ECO:0007669"/>
    <property type="project" value="TreeGrafter"/>
</dbReference>
<evidence type="ECO:0000256" key="2">
    <source>
        <dbReference type="ARBA" id="ARBA00022643"/>
    </source>
</evidence>
<accession>A0A9W7SM78</accession>
<evidence type="ECO:0000259" key="5">
    <source>
        <dbReference type="PROSITE" id="PS50113"/>
    </source>
</evidence>
<evidence type="ECO:0000256" key="3">
    <source>
        <dbReference type="ARBA" id="ARBA00022991"/>
    </source>
</evidence>
<dbReference type="CDD" id="cd00130">
    <property type="entry name" value="PAS"/>
    <property type="match status" value="1"/>
</dbReference>
<dbReference type="AlphaFoldDB" id="A0A9W7SM78"/>
<dbReference type="PROSITE" id="PS50113">
    <property type="entry name" value="PAC"/>
    <property type="match status" value="1"/>
</dbReference>
<dbReference type="PANTHER" id="PTHR47429:SF9">
    <property type="entry name" value="PAS DOMAIN-CONTAINING PROTEIN"/>
    <property type="match status" value="1"/>
</dbReference>
<feature type="compositionally biased region" description="Basic and acidic residues" evidence="4">
    <location>
        <begin position="705"/>
        <end position="717"/>
    </location>
</feature>
<organism evidence="6 7">
    <name type="scientific">Teratosphaeria destructans</name>
    <dbReference type="NCBI Taxonomy" id="418781"/>
    <lineage>
        <taxon>Eukaryota</taxon>
        <taxon>Fungi</taxon>
        <taxon>Dikarya</taxon>
        <taxon>Ascomycota</taxon>
        <taxon>Pezizomycotina</taxon>
        <taxon>Dothideomycetes</taxon>
        <taxon>Dothideomycetidae</taxon>
        <taxon>Mycosphaerellales</taxon>
        <taxon>Teratosphaeriaceae</taxon>
        <taxon>Teratosphaeria</taxon>
    </lineage>
</organism>
<dbReference type="SMART" id="SM00086">
    <property type="entry name" value="PAC"/>
    <property type="match status" value="1"/>
</dbReference>
<dbReference type="SUPFAM" id="SSF55785">
    <property type="entry name" value="PYP-like sensor domain (PAS domain)"/>
    <property type="match status" value="1"/>
</dbReference>
<dbReference type="InterPro" id="IPR000700">
    <property type="entry name" value="PAS-assoc_C"/>
</dbReference>
<feature type="region of interest" description="Disordered" evidence="4">
    <location>
        <begin position="84"/>
        <end position="180"/>
    </location>
</feature>
<feature type="region of interest" description="Disordered" evidence="4">
    <location>
        <begin position="43"/>
        <end position="71"/>
    </location>
</feature>
<dbReference type="PANTHER" id="PTHR47429">
    <property type="entry name" value="PROTEIN TWIN LOV 1"/>
    <property type="match status" value="1"/>
</dbReference>
<comment type="caution">
    <text evidence="6">The sequence shown here is derived from an EMBL/GenBank/DDBJ whole genome shotgun (WGS) entry which is preliminary data.</text>
</comment>
<sequence length="717" mass="78650">YYVYITTGGPQTSPEKQVCTCNNLRNRLSFACLALIRTTPPAMGDVRRDKRSARQRYGLPPSKSSPKAHTIRSITSFAPTNILPYDFPKPLPDNPEDWPKPPKFKPILPRLRLTASFSSKEPSPEASRRDSMSALGSPVTQDVFSINEDPGESESTEPTTGVGSGSDEPSYDLKPPPPSVSHVNAEELALRLFSVDHLDVILRDQTLAARLTAFLAKYRPQYSDALAQYINTKKAVAAIEYANAVAEQISTPPGHPPYQAATLDERFEAKSKRVVEDLVEEALPAYVTHRLTTLVTDSLVKEITGNQAPVMRELVPSLAEVYCVTDPSLPDNPIVYASEEFYNTTQYGRDYVIGRNCRFLQGPKSSTASVTRLIDAITKGQECCETILNYRRDGTPFINLLLLAPLYDNKGQVKYFLGAQIDISPLVEGGRGLESFSQLLAQDRSESRFGTRPRGDPKEVLGELGELLDHDETNAVRSRSRRSSEGSLTSLKPGHKGGRRILGIEDQASERVMWPSPSLGPNGRLPGVYQNYLLVRPYPSLRITFTSPALRIPGLLQTKFLDRIGGAQHVRDGVLDALSTGQKVTAKITWLTGSGGASSAPSLEGRPRWIHCTPLLGSDDKVGVWMIVMVDDEEGTASLNKPFAKTSISNGSQAGVAVSPKYTANRLYADYLRREGSGKSARASTPSRRAMSPGVGVRQTSPSAREQRDVDRNRSDF</sequence>
<dbReference type="Pfam" id="PF13426">
    <property type="entry name" value="PAS_9"/>
    <property type="match status" value="1"/>
</dbReference>
<reference evidence="6 7" key="2">
    <citation type="journal article" date="2021" name="Curr. Genet.">
        <title>Genetic response to nitrogen starvation in the aggressive Eucalyptus foliar pathogen Teratosphaeria destructans.</title>
        <authorList>
            <person name="Havenga M."/>
            <person name="Wingfield B.D."/>
            <person name="Wingfield M.J."/>
            <person name="Dreyer L.L."/>
            <person name="Roets F."/>
            <person name="Aylward J."/>
        </authorList>
    </citation>
    <scope>NUCLEOTIDE SEQUENCE [LARGE SCALE GENOMIC DNA]</scope>
    <source>
        <strain evidence="6">CMW44962</strain>
    </source>
</reference>
<evidence type="ECO:0000313" key="6">
    <source>
        <dbReference type="EMBL" id="KAH9823702.1"/>
    </source>
</evidence>
<protein>
    <submittedName>
        <fullName evidence="6">Motif C-terminal to PAS motifs</fullName>
    </submittedName>
</protein>
<feature type="domain" description="PAC" evidence="5">
    <location>
        <begin position="381"/>
        <end position="435"/>
    </location>
</feature>
<dbReference type="Proteomes" id="UP001138500">
    <property type="component" value="Unassembled WGS sequence"/>
</dbReference>
<reference evidence="6 7" key="1">
    <citation type="journal article" date="2018" name="IMA Fungus">
        <title>IMA Genome-F 10: Nine draft genome sequences of Claviceps purpurea s.lat., including C. arundinis, C. humidiphila, and C. cf. spartinae, pseudomolecules for the pitch canker pathogen Fusarium circinatum, draft genome of Davidsoniella eucalypti, Grosmannia galeiformis, Quambalaria eucalypti, and Teratosphaeria destructans.</title>
        <authorList>
            <person name="Wingfield B.D."/>
            <person name="Liu M."/>
            <person name="Nguyen H.D."/>
            <person name="Lane F.A."/>
            <person name="Morgan S.W."/>
            <person name="De Vos L."/>
            <person name="Wilken P.M."/>
            <person name="Duong T.A."/>
            <person name="Aylward J."/>
            <person name="Coetzee M.P."/>
            <person name="Dadej K."/>
            <person name="De Beer Z.W."/>
            <person name="Findlay W."/>
            <person name="Havenga M."/>
            <person name="Kolarik M."/>
            <person name="Menzies J.G."/>
            <person name="Naidoo K."/>
            <person name="Pochopski O."/>
            <person name="Shoukouhi P."/>
            <person name="Santana Q.C."/>
            <person name="Seifert K.A."/>
            <person name="Soal N."/>
            <person name="Steenkamp E.T."/>
            <person name="Tatham C.T."/>
            <person name="van der Nest M.A."/>
            <person name="Wingfield M.J."/>
        </authorList>
    </citation>
    <scope>NUCLEOTIDE SEQUENCE [LARGE SCALE GENOMIC DNA]</scope>
    <source>
        <strain evidence="6">CMW44962</strain>
    </source>
</reference>
<dbReference type="OrthoDB" id="447251at2759"/>